<evidence type="ECO:0000256" key="4">
    <source>
        <dbReference type="ARBA" id="ARBA00023125"/>
    </source>
</evidence>
<dbReference type="InterPro" id="IPR011006">
    <property type="entry name" value="CheY-like_superfamily"/>
</dbReference>
<name>A0A2G9YTS5_9BACT</name>
<dbReference type="GO" id="GO:0032993">
    <property type="term" value="C:protein-DNA complex"/>
    <property type="evidence" value="ECO:0007669"/>
    <property type="project" value="TreeGrafter"/>
</dbReference>
<dbReference type="SMART" id="SM00448">
    <property type="entry name" value="REC"/>
    <property type="match status" value="1"/>
</dbReference>
<evidence type="ECO:0000313" key="9">
    <source>
        <dbReference type="Proteomes" id="UP000229976"/>
    </source>
</evidence>
<feature type="modified residue" description="4-aspartylphosphate" evidence="6">
    <location>
        <position position="52"/>
    </location>
</feature>
<dbReference type="GO" id="GO:0005829">
    <property type="term" value="C:cytosol"/>
    <property type="evidence" value="ECO:0007669"/>
    <property type="project" value="TreeGrafter"/>
</dbReference>
<dbReference type="PROSITE" id="PS50110">
    <property type="entry name" value="RESPONSE_REGULATORY"/>
    <property type="match status" value="1"/>
</dbReference>
<feature type="domain" description="Response regulatory" evidence="7">
    <location>
        <begin position="3"/>
        <end position="119"/>
    </location>
</feature>
<keyword evidence="3" id="KW-0805">Transcription regulation</keyword>
<keyword evidence="1 6" id="KW-0597">Phosphoprotein</keyword>
<evidence type="ECO:0000259" key="7">
    <source>
        <dbReference type="PROSITE" id="PS50110"/>
    </source>
</evidence>
<dbReference type="GO" id="GO:0006355">
    <property type="term" value="P:regulation of DNA-templated transcription"/>
    <property type="evidence" value="ECO:0007669"/>
    <property type="project" value="TreeGrafter"/>
</dbReference>
<keyword evidence="5" id="KW-0804">Transcription</keyword>
<accession>A0A2G9YTS5</accession>
<dbReference type="InterPro" id="IPR001789">
    <property type="entry name" value="Sig_transdc_resp-reg_receiver"/>
</dbReference>
<organism evidence="8 9">
    <name type="scientific">Candidatus Nealsonbacteria bacterium CG23_combo_of_CG06-09_8_20_14_all_39_17</name>
    <dbReference type="NCBI Taxonomy" id="1974722"/>
    <lineage>
        <taxon>Bacteria</taxon>
        <taxon>Candidatus Nealsoniibacteriota</taxon>
    </lineage>
</organism>
<reference evidence="8 9" key="1">
    <citation type="submission" date="2017-09" db="EMBL/GenBank/DDBJ databases">
        <title>Depth-based differentiation of microbial function through sediment-hosted aquifers and enrichment of novel symbionts in the deep terrestrial subsurface.</title>
        <authorList>
            <person name="Probst A.J."/>
            <person name="Ladd B."/>
            <person name="Jarett J.K."/>
            <person name="Geller-Mcgrath D.E."/>
            <person name="Sieber C.M."/>
            <person name="Emerson J.B."/>
            <person name="Anantharaman K."/>
            <person name="Thomas B.C."/>
            <person name="Malmstrom R."/>
            <person name="Stieglmeier M."/>
            <person name="Klingl A."/>
            <person name="Woyke T."/>
            <person name="Ryan C.M."/>
            <person name="Banfield J.F."/>
        </authorList>
    </citation>
    <scope>NUCLEOTIDE SEQUENCE [LARGE SCALE GENOMIC DNA]</scope>
    <source>
        <strain evidence="8">CG23_combo_of_CG06-09_8_20_14_all_39_17</strain>
    </source>
</reference>
<dbReference type="SUPFAM" id="SSF52172">
    <property type="entry name" value="CheY-like"/>
    <property type="match status" value="1"/>
</dbReference>
<dbReference type="AlphaFoldDB" id="A0A2G9YTS5"/>
<dbReference type="PANTHER" id="PTHR48111">
    <property type="entry name" value="REGULATOR OF RPOS"/>
    <property type="match status" value="1"/>
</dbReference>
<evidence type="ECO:0000313" key="8">
    <source>
        <dbReference type="EMBL" id="PIP22627.1"/>
    </source>
</evidence>
<protein>
    <submittedName>
        <fullName evidence="8">Response regulator</fullName>
    </submittedName>
</protein>
<comment type="caution">
    <text evidence="8">The sequence shown here is derived from an EMBL/GenBank/DDBJ whole genome shotgun (WGS) entry which is preliminary data.</text>
</comment>
<dbReference type="InterPro" id="IPR039420">
    <property type="entry name" value="WalR-like"/>
</dbReference>
<sequence>MEKILLIEDDLFLIDIYNVKLKASSFSVDVAEDGESGLAKAKENKYDLIILDIVLPGLDGRDVLRKLKSDKDLKNIPVIILSNLGQKNEIEEGMKLGASQYLIKAHYTPSEIVDEIIKILKKKS</sequence>
<evidence type="ECO:0000256" key="5">
    <source>
        <dbReference type="ARBA" id="ARBA00023163"/>
    </source>
</evidence>
<gene>
    <name evidence="8" type="ORF">COX37_02980</name>
</gene>
<dbReference type="Proteomes" id="UP000229976">
    <property type="component" value="Unassembled WGS sequence"/>
</dbReference>
<evidence type="ECO:0000256" key="3">
    <source>
        <dbReference type="ARBA" id="ARBA00023015"/>
    </source>
</evidence>
<dbReference type="GO" id="GO:0000156">
    <property type="term" value="F:phosphorelay response regulator activity"/>
    <property type="evidence" value="ECO:0007669"/>
    <property type="project" value="TreeGrafter"/>
</dbReference>
<dbReference type="PANTHER" id="PTHR48111:SF1">
    <property type="entry name" value="TWO-COMPONENT RESPONSE REGULATOR ORR33"/>
    <property type="match status" value="1"/>
</dbReference>
<evidence type="ECO:0000256" key="1">
    <source>
        <dbReference type="ARBA" id="ARBA00022553"/>
    </source>
</evidence>
<keyword evidence="2" id="KW-0902">Two-component regulatory system</keyword>
<keyword evidence="4" id="KW-0238">DNA-binding</keyword>
<dbReference type="GO" id="GO:0000976">
    <property type="term" value="F:transcription cis-regulatory region binding"/>
    <property type="evidence" value="ECO:0007669"/>
    <property type="project" value="TreeGrafter"/>
</dbReference>
<evidence type="ECO:0000256" key="2">
    <source>
        <dbReference type="ARBA" id="ARBA00023012"/>
    </source>
</evidence>
<dbReference type="EMBL" id="PCRO01000036">
    <property type="protein sequence ID" value="PIP22627.1"/>
    <property type="molecule type" value="Genomic_DNA"/>
</dbReference>
<evidence type="ECO:0000256" key="6">
    <source>
        <dbReference type="PROSITE-ProRule" id="PRU00169"/>
    </source>
</evidence>
<dbReference type="Pfam" id="PF00072">
    <property type="entry name" value="Response_reg"/>
    <property type="match status" value="1"/>
</dbReference>
<proteinExistence type="predicted"/>
<dbReference type="CDD" id="cd17574">
    <property type="entry name" value="REC_OmpR"/>
    <property type="match status" value="1"/>
</dbReference>
<dbReference type="Gene3D" id="3.40.50.2300">
    <property type="match status" value="1"/>
</dbReference>